<gene>
    <name evidence="1" type="ORF">Mucpa_7037</name>
</gene>
<organism evidence="1 2">
    <name type="scientific">Mucilaginibacter paludis DSM 18603</name>
    <dbReference type="NCBI Taxonomy" id="714943"/>
    <lineage>
        <taxon>Bacteria</taxon>
        <taxon>Pseudomonadati</taxon>
        <taxon>Bacteroidota</taxon>
        <taxon>Sphingobacteriia</taxon>
        <taxon>Sphingobacteriales</taxon>
        <taxon>Sphingobacteriaceae</taxon>
        <taxon>Mucilaginibacter</taxon>
    </lineage>
</organism>
<dbReference type="OrthoDB" id="1436925at2"/>
<proteinExistence type="predicted"/>
<keyword evidence="2" id="KW-1185">Reference proteome</keyword>
<evidence type="ECO:0000313" key="1">
    <source>
        <dbReference type="EMBL" id="EHQ31081.1"/>
    </source>
</evidence>
<accession>H1Y859</accession>
<dbReference type="AlphaFoldDB" id="H1Y859"/>
<dbReference type="eggNOG" id="ENOG50339A8">
    <property type="taxonomic scope" value="Bacteria"/>
</dbReference>
<protein>
    <recommendedName>
        <fullName evidence="3">Lipoprotein</fullName>
    </recommendedName>
</protein>
<dbReference type="Proteomes" id="UP000002774">
    <property type="component" value="Chromosome"/>
</dbReference>
<name>H1Y859_9SPHI</name>
<dbReference type="HOGENOM" id="CLU_138484_0_0_10"/>
<dbReference type="EMBL" id="CM001403">
    <property type="protein sequence ID" value="EHQ31081.1"/>
    <property type="molecule type" value="Genomic_DNA"/>
</dbReference>
<dbReference type="STRING" id="714943.Mucpa_7037"/>
<dbReference type="RefSeq" id="WP_008513272.1">
    <property type="nucleotide sequence ID" value="NZ_CM001403.1"/>
</dbReference>
<sequence>MKKLIKLFFCFTGLALSACQNDPDYKAVRQQVLDQHDKIMMDGEKAMTFKMKLDTLAMSALAKFKQQQPSLDTTAELQQLKTLSKKLNDADERMNDWMHNFKTDVDGKTNAEAVSYFNGEQVKIRQLDSIYKMVLKESADYLKRFNVKTDTSMKTMDHMKM</sequence>
<dbReference type="PROSITE" id="PS51257">
    <property type="entry name" value="PROKAR_LIPOPROTEIN"/>
    <property type="match status" value="1"/>
</dbReference>
<evidence type="ECO:0000313" key="2">
    <source>
        <dbReference type="Proteomes" id="UP000002774"/>
    </source>
</evidence>
<reference evidence="1" key="1">
    <citation type="submission" date="2011-09" db="EMBL/GenBank/DDBJ databases">
        <title>The permanent draft genome of Mucilaginibacter paludis DSM 18603.</title>
        <authorList>
            <consortium name="US DOE Joint Genome Institute (JGI-PGF)"/>
            <person name="Lucas S."/>
            <person name="Han J."/>
            <person name="Lapidus A."/>
            <person name="Bruce D."/>
            <person name="Goodwin L."/>
            <person name="Pitluck S."/>
            <person name="Peters L."/>
            <person name="Kyrpides N."/>
            <person name="Mavromatis K."/>
            <person name="Ivanova N."/>
            <person name="Mikhailova N."/>
            <person name="Held B."/>
            <person name="Detter J.C."/>
            <person name="Tapia R."/>
            <person name="Han C."/>
            <person name="Land M."/>
            <person name="Hauser L."/>
            <person name="Markowitz V."/>
            <person name="Cheng J.-F."/>
            <person name="Hugenholtz P."/>
            <person name="Woyke T."/>
            <person name="Wu D."/>
            <person name="Tindall B."/>
            <person name="Brambilla E."/>
            <person name="Klenk H.-P."/>
            <person name="Eisen J.A."/>
        </authorList>
    </citation>
    <scope>NUCLEOTIDE SEQUENCE [LARGE SCALE GENOMIC DNA]</scope>
    <source>
        <strain evidence="1">DSM 18603</strain>
    </source>
</reference>
<evidence type="ECO:0008006" key="3">
    <source>
        <dbReference type="Google" id="ProtNLM"/>
    </source>
</evidence>